<keyword evidence="1" id="KW-0812">Transmembrane</keyword>
<keyword evidence="1" id="KW-1133">Transmembrane helix</keyword>
<evidence type="ECO:0000313" key="2">
    <source>
        <dbReference type="EMBL" id="WNO54354.1"/>
    </source>
</evidence>
<evidence type="ECO:0000313" key="3">
    <source>
        <dbReference type="Proteomes" id="UP001302249"/>
    </source>
</evidence>
<organism evidence="2 3">
    <name type="scientific">Stakelama saccharophila</name>
    <dbReference type="NCBI Taxonomy" id="3075605"/>
    <lineage>
        <taxon>Bacteria</taxon>
        <taxon>Pseudomonadati</taxon>
        <taxon>Pseudomonadota</taxon>
        <taxon>Alphaproteobacteria</taxon>
        <taxon>Sphingomonadales</taxon>
        <taxon>Sphingomonadaceae</taxon>
        <taxon>Stakelama</taxon>
    </lineage>
</organism>
<keyword evidence="1" id="KW-0472">Membrane</keyword>
<reference evidence="2 3" key="1">
    <citation type="submission" date="2023-09" db="EMBL/GenBank/DDBJ databases">
        <authorList>
            <person name="Rey-Velasco X."/>
        </authorList>
    </citation>
    <scope>NUCLEOTIDE SEQUENCE [LARGE SCALE GENOMIC DNA]</scope>
    <source>
        <strain evidence="2 3">W311</strain>
    </source>
</reference>
<dbReference type="RefSeq" id="WP_313916744.1">
    <property type="nucleotide sequence ID" value="NZ_CP135076.1"/>
</dbReference>
<dbReference type="Proteomes" id="UP001302249">
    <property type="component" value="Chromosome"/>
</dbReference>
<protein>
    <submittedName>
        <fullName evidence="2">Uncharacterized protein</fullName>
    </submittedName>
</protein>
<feature type="transmembrane region" description="Helical" evidence="1">
    <location>
        <begin position="46"/>
        <end position="64"/>
    </location>
</feature>
<keyword evidence="3" id="KW-1185">Reference proteome</keyword>
<gene>
    <name evidence="2" type="ORF">RPR59_03605</name>
</gene>
<sequence length="68" mass="7191">MRHRRAIGFGIIAAALLAVGIADHPSADIRILTHDHGDRAPHRVSAAVDLGVAAFSVLVTWTGSRVAR</sequence>
<dbReference type="EMBL" id="CP135076">
    <property type="protein sequence ID" value="WNO54354.1"/>
    <property type="molecule type" value="Genomic_DNA"/>
</dbReference>
<accession>A0ABZ0BDG2</accession>
<proteinExistence type="predicted"/>
<evidence type="ECO:0000256" key="1">
    <source>
        <dbReference type="SAM" id="Phobius"/>
    </source>
</evidence>
<name>A0ABZ0BDG2_9SPHN</name>